<dbReference type="EnsemblMetazoa" id="ISCW003958-RA">
    <property type="protein sequence ID" value="ISCW003958-PA"/>
    <property type="gene ID" value="ISCW003958"/>
</dbReference>
<dbReference type="EMBL" id="DS699819">
    <property type="protein sequence ID" value="EEC05246.1"/>
    <property type="molecule type" value="Genomic_DNA"/>
</dbReference>
<dbReference type="AlphaFoldDB" id="B7PF74"/>
<evidence type="ECO:0000313" key="3">
    <source>
        <dbReference type="EnsemblMetazoa" id="ISCW003958-PA"/>
    </source>
</evidence>
<organism>
    <name type="scientific">Ixodes scapularis</name>
    <name type="common">Black-legged tick</name>
    <name type="synonym">Deer tick</name>
    <dbReference type="NCBI Taxonomy" id="6945"/>
    <lineage>
        <taxon>Eukaryota</taxon>
        <taxon>Metazoa</taxon>
        <taxon>Ecdysozoa</taxon>
        <taxon>Arthropoda</taxon>
        <taxon>Chelicerata</taxon>
        <taxon>Arachnida</taxon>
        <taxon>Acari</taxon>
        <taxon>Parasitiformes</taxon>
        <taxon>Ixodida</taxon>
        <taxon>Ixodoidea</taxon>
        <taxon>Ixodidae</taxon>
        <taxon>Ixodinae</taxon>
        <taxon>Ixodes</taxon>
    </lineage>
</organism>
<reference evidence="2 4" key="1">
    <citation type="submission" date="2008-03" db="EMBL/GenBank/DDBJ databases">
        <title>Annotation of Ixodes scapularis.</title>
        <authorList>
            <consortium name="Ixodes scapularis Genome Project Consortium"/>
            <person name="Caler E."/>
            <person name="Hannick L.I."/>
            <person name="Bidwell S."/>
            <person name="Joardar V."/>
            <person name="Thiagarajan M."/>
            <person name="Amedeo P."/>
            <person name="Galinsky K.J."/>
            <person name="Schobel S."/>
            <person name="Inman J."/>
            <person name="Hostetler J."/>
            <person name="Miller J."/>
            <person name="Hammond M."/>
            <person name="Megy K."/>
            <person name="Lawson D."/>
            <person name="Kodira C."/>
            <person name="Sutton G."/>
            <person name="Meyer J."/>
            <person name="Hill C.A."/>
            <person name="Birren B."/>
            <person name="Nene V."/>
            <person name="Collins F."/>
            <person name="Alarcon-Chaidez F."/>
            <person name="Wikel S."/>
            <person name="Strausberg R."/>
        </authorList>
    </citation>
    <scope>NUCLEOTIDE SEQUENCE [LARGE SCALE GENOMIC DNA]</scope>
    <source>
        <strain evidence="4">Wikel</strain>
        <strain evidence="2">Wikel colony</strain>
    </source>
</reference>
<proteinExistence type="predicted"/>
<name>B7PF74_IXOSC</name>
<protein>
    <submittedName>
        <fullName evidence="2 3">Uncharacterized protein</fullName>
    </submittedName>
</protein>
<dbReference type="VEuPathDB" id="VectorBase:ISCI003958"/>
<dbReference type="Proteomes" id="UP000001555">
    <property type="component" value="Unassembled WGS sequence"/>
</dbReference>
<sequence length="124" mass="14169">MHGGGRRWAGNLHPWKQGQDLPAGQQAVRSRTRVTGKHYERDQRLSLLNCSALCPKEVYEVVQNNFKKELSLCPVEEREDIQRRLPSYKSVKALYYRKIRPGGVRGLRFSAAMQSEQGEGDSLL</sequence>
<evidence type="ECO:0000313" key="2">
    <source>
        <dbReference type="EMBL" id="EEC05246.1"/>
    </source>
</evidence>
<accession>B7PF74</accession>
<keyword evidence="4" id="KW-1185">Reference proteome</keyword>
<dbReference type="EMBL" id="ABJB010826753">
    <property type="status" value="NOT_ANNOTATED_CDS"/>
    <property type="molecule type" value="Genomic_DNA"/>
</dbReference>
<reference evidence="3" key="2">
    <citation type="submission" date="2020-05" db="UniProtKB">
        <authorList>
            <consortium name="EnsemblMetazoa"/>
        </authorList>
    </citation>
    <scope>IDENTIFICATION</scope>
    <source>
        <strain evidence="3">wikel</strain>
    </source>
</reference>
<evidence type="ECO:0000313" key="4">
    <source>
        <dbReference type="Proteomes" id="UP000001555"/>
    </source>
</evidence>
<evidence type="ECO:0000256" key="1">
    <source>
        <dbReference type="SAM" id="MobiDB-lite"/>
    </source>
</evidence>
<dbReference type="HOGENOM" id="CLU_2006408_0_0_1"/>
<dbReference type="OrthoDB" id="10418290at2759"/>
<feature type="region of interest" description="Disordered" evidence="1">
    <location>
        <begin position="1"/>
        <end position="36"/>
    </location>
</feature>
<dbReference type="InParanoid" id="B7PF74"/>
<dbReference type="VEuPathDB" id="VectorBase:ISCW003958"/>
<dbReference type="EMBL" id="ABJB010079910">
    <property type="status" value="NOT_ANNOTATED_CDS"/>
    <property type="molecule type" value="Genomic_DNA"/>
</dbReference>
<dbReference type="PaxDb" id="6945-B7PF74"/>
<dbReference type="VEuPathDB" id="VectorBase:ISCP_013171"/>
<gene>
    <name evidence="2" type="ORF">IscW_ISCW003958</name>
</gene>